<feature type="compositionally biased region" description="Acidic residues" evidence="1">
    <location>
        <begin position="107"/>
        <end position="142"/>
    </location>
</feature>
<dbReference type="PANTHER" id="PTHR33700">
    <property type="entry name" value="MYB-LIKE PROTEIN X"/>
    <property type="match status" value="1"/>
</dbReference>
<evidence type="ECO:0000256" key="2">
    <source>
        <dbReference type="SAM" id="Phobius"/>
    </source>
</evidence>
<dbReference type="PANTHER" id="PTHR33700:SF3">
    <property type="entry name" value="OS06G0554300 PROTEIN"/>
    <property type="match status" value="1"/>
</dbReference>
<evidence type="ECO:0000256" key="1">
    <source>
        <dbReference type="SAM" id="MobiDB-lite"/>
    </source>
</evidence>
<name>A0A1E5WLL3_9POAL</name>
<comment type="caution">
    <text evidence="3">The sequence shown here is derived from an EMBL/GenBank/DDBJ whole genome shotgun (WGS) entry which is preliminary data.</text>
</comment>
<keyword evidence="2" id="KW-0472">Membrane</keyword>
<sequence length="265" mass="27434">MLRQSSSRSHRSKKLRPSHTLQAVLLVAVSVWIVYQLTRSYGKQRGAAVEADGNDGEPARRRLGRKGFVVFGVGQASVDGIAGVGGRSDVGRDDSFDDPLSTARDGEGDEEDQEADEDDGVNSDDAGDADDGLAADEEDDDRDLQSQNGSGSEDELKTAHLETQDGLNISMVPPVNTTDTVQNGVGLPVNATGGAADGTALNLNGSALKNTSSVDLSSLHERGTADDAAKKLPANGGWSAGDNQDLQISKNGTADSVVAGQGISS</sequence>
<accession>A0A1E5WLL3</accession>
<reference evidence="3 4" key="1">
    <citation type="submission" date="2016-09" db="EMBL/GenBank/DDBJ databases">
        <title>The draft genome of Dichanthelium oligosanthes: A C3 panicoid grass species.</title>
        <authorList>
            <person name="Studer A.J."/>
            <person name="Schnable J.C."/>
            <person name="Brutnell T.P."/>
        </authorList>
    </citation>
    <scope>NUCLEOTIDE SEQUENCE [LARGE SCALE GENOMIC DNA]</scope>
    <source>
        <strain evidence="4">cv. Kellogg 1175</strain>
        <tissue evidence="3">Leaf</tissue>
    </source>
</reference>
<proteinExistence type="predicted"/>
<feature type="region of interest" description="Disordered" evidence="1">
    <location>
        <begin position="229"/>
        <end position="265"/>
    </location>
</feature>
<feature type="transmembrane region" description="Helical" evidence="2">
    <location>
        <begin position="21"/>
        <end position="38"/>
    </location>
</feature>
<keyword evidence="2" id="KW-1133">Transmembrane helix</keyword>
<dbReference type="EMBL" id="LWDX02002448">
    <property type="protein sequence ID" value="OEL38259.1"/>
    <property type="molecule type" value="Genomic_DNA"/>
</dbReference>
<dbReference type="Proteomes" id="UP000095767">
    <property type="component" value="Unassembled WGS sequence"/>
</dbReference>
<feature type="compositionally biased region" description="Polar residues" evidence="1">
    <location>
        <begin position="241"/>
        <end position="254"/>
    </location>
</feature>
<keyword evidence="4" id="KW-1185">Reference proteome</keyword>
<dbReference type="STRING" id="888268.A0A1E5WLL3"/>
<evidence type="ECO:0000313" key="4">
    <source>
        <dbReference type="Proteomes" id="UP000095767"/>
    </source>
</evidence>
<keyword evidence="2" id="KW-0812">Transmembrane</keyword>
<gene>
    <name evidence="3" type="ORF">BAE44_0000721</name>
</gene>
<feature type="region of interest" description="Disordered" evidence="1">
    <location>
        <begin position="81"/>
        <end position="156"/>
    </location>
</feature>
<organism evidence="3 4">
    <name type="scientific">Dichanthelium oligosanthes</name>
    <dbReference type="NCBI Taxonomy" id="888268"/>
    <lineage>
        <taxon>Eukaryota</taxon>
        <taxon>Viridiplantae</taxon>
        <taxon>Streptophyta</taxon>
        <taxon>Embryophyta</taxon>
        <taxon>Tracheophyta</taxon>
        <taxon>Spermatophyta</taxon>
        <taxon>Magnoliopsida</taxon>
        <taxon>Liliopsida</taxon>
        <taxon>Poales</taxon>
        <taxon>Poaceae</taxon>
        <taxon>PACMAD clade</taxon>
        <taxon>Panicoideae</taxon>
        <taxon>Panicodae</taxon>
        <taxon>Paniceae</taxon>
        <taxon>Dichantheliinae</taxon>
        <taxon>Dichanthelium</taxon>
    </lineage>
</organism>
<dbReference type="AlphaFoldDB" id="A0A1E5WLL3"/>
<evidence type="ECO:0000313" key="3">
    <source>
        <dbReference type="EMBL" id="OEL38259.1"/>
    </source>
</evidence>
<dbReference type="OrthoDB" id="680379at2759"/>
<protein>
    <submittedName>
        <fullName evidence="3">Uncharacterized protein</fullName>
    </submittedName>
</protein>